<evidence type="ECO:0000313" key="10">
    <source>
        <dbReference type="Proteomes" id="UP001595882"/>
    </source>
</evidence>
<evidence type="ECO:0000256" key="2">
    <source>
        <dbReference type="ARBA" id="ARBA00022475"/>
    </source>
</evidence>
<feature type="domain" description="RsgI N-terminal anti-sigma" evidence="8">
    <location>
        <begin position="2"/>
        <end position="49"/>
    </location>
</feature>
<keyword evidence="5 7" id="KW-0472">Membrane</keyword>
<protein>
    <recommendedName>
        <fullName evidence="8">RsgI N-terminal anti-sigma domain-containing protein</fullName>
    </recommendedName>
</protein>
<dbReference type="RefSeq" id="WP_390251364.1">
    <property type="nucleotide sequence ID" value="NZ_JBHSDT010000004.1"/>
</dbReference>
<feature type="transmembrane region" description="Helical" evidence="7">
    <location>
        <begin position="61"/>
        <end position="79"/>
    </location>
</feature>
<keyword evidence="10" id="KW-1185">Reference proteome</keyword>
<comment type="subcellular location">
    <subcellularLocation>
        <location evidence="1">Cell membrane</location>
        <topology evidence="1">Single-pass membrane protein</topology>
    </subcellularLocation>
</comment>
<dbReference type="Pfam" id="PF12791">
    <property type="entry name" value="RsgI_N"/>
    <property type="match status" value="1"/>
</dbReference>
<evidence type="ECO:0000256" key="7">
    <source>
        <dbReference type="SAM" id="Phobius"/>
    </source>
</evidence>
<keyword evidence="2" id="KW-1003">Cell membrane</keyword>
<evidence type="ECO:0000256" key="4">
    <source>
        <dbReference type="ARBA" id="ARBA00022989"/>
    </source>
</evidence>
<evidence type="ECO:0000256" key="5">
    <source>
        <dbReference type="ARBA" id="ARBA00023136"/>
    </source>
</evidence>
<dbReference type="PROSITE" id="PS51849">
    <property type="entry name" value="RSGI_N"/>
    <property type="match status" value="1"/>
</dbReference>
<dbReference type="EMBL" id="JBHSDT010000004">
    <property type="protein sequence ID" value="MFC4403124.1"/>
    <property type="molecule type" value="Genomic_DNA"/>
</dbReference>
<feature type="compositionally biased region" description="Acidic residues" evidence="6">
    <location>
        <begin position="254"/>
        <end position="268"/>
    </location>
</feature>
<feature type="compositionally biased region" description="Basic and acidic residues" evidence="6">
    <location>
        <begin position="326"/>
        <end position="352"/>
    </location>
</feature>
<accession>A0ABV8WVY8</accession>
<sequence>MKKGIIVEHKRSYTIVMDRQGIFHKAKPVKESEIGTEISFEIKEGGLSPFLVFRKKKNMRMAAMILLCLSLAFPLYLMTNNHQAYAIVSLDINPSVNIEIDQNYHIIGIEPMNDDAKKLLENLDLENKTLIEVSEKIIEQSQVQFDLENNAPILMAVSYLKDDSDNTLVVQELENYFTEKEYPVAIYEVSKALRTQAEKENISLNQMIAQEIDDEETIVISADNSTDEVEEKEQDLPDLNEEERELIYNFYYEPSEEQEQSSDADDSTTLENPDEHKNPNIETAEETDISMTEIQAKPSLPDQASDTAKENRIKNSSKNNAVGNEHANENASKNKDKNKDEAKESNHADKLKNNQRGNGVNKSLEPPANNHPNRTDDHH</sequence>
<feature type="region of interest" description="Disordered" evidence="6">
    <location>
        <begin position="253"/>
        <end position="379"/>
    </location>
</feature>
<keyword evidence="4 7" id="KW-1133">Transmembrane helix</keyword>
<feature type="compositionally biased region" description="Acidic residues" evidence="6">
    <location>
        <begin position="225"/>
        <end position="241"/>
    </location>
</feature>
<reference evidence="10" key="1">
    <citation type="journal article" date="2019" name="Int. J. Syst. Evol. Microbiol.">
        <title>The Global Catalogue of Microorganisms (GCM) 10K type strain sequencing project: providing services to taxonomists for standard genome sequencing and annotation.</title>
        <authorList>
            <consortium name="The Broad Institute Genomics Platform"/>
            <consortium name="The Broad Institute Genome Sequencing Center for Infectious Disease"/>
            <person name="Wu L."/>
            <person name="Ma J."/>
        </authorList>
    </citation>
    <scope>NUCLEOTIDE SEQUENCE [LARGE SCALE GENOMIC DNA]</scope>
    <source>
        <strain evidence="10">CCUG 37865</strain>
    </source>
</reference>
<evidence type="ECO:0000313" key="9">
    <source>
        <dbReference type="EMBL" id="MFC4403124.1"/>
    </source>
</evidence>
<dbReference type="Proteomes" id="UP001595882">
    <property type="component" value="Unassembled WGS sequence"/>
</dbReference>
<organism evidence="9 10">
    <name type="scientific">Gracilibacillus xinjiangensis</name>
    <dbReference type="NCBI Taxonomy" id="1193282"/>
    <lineage>
        <taxon>Bacteria</taxon>
        <taxon>Bacillati</taxon>
        <taxon>Bacillota</taxon>
        <taxon>Bacilli</taxon>
        <taxon>Bacillales</taxon>
        <taxon>Bacillaceae</taxon>
        <taxon>Gracilibacillus</taxon>
    </lineage>
</organism>
<evidence type="ECO:0000256" key="3">
    <source>
        <dbReference type="ARBA" id="ARBA00022692"/>
    </source>
</evidence>
<feature type="region of interest" description="Disordered" evidence="6">
    <location>
        <begin position="222"/>
        <end position="241"/>
    </location>
</feature>
<comment type="caution">
    <text evidence="9">The sequence shown here is derived from an EMBL/GenBank/DDBJ whole genome shotgun (WGS) entry which is preliminary data.</text>
</comment>
<name>A0ABV8WVY8_9BACI</name>
<dbReference type="InterPro" id="IPR024449">
    <property type="entry name" value="Anti-sigma_RsgI_N"/>
</dbReference>
<dbReference type="InterPro" id="IPR055431">
    <property type="entry name" value="RsgI_M"/>
</dbReference>
<proteinExistence type="predicted"/>
<evidence type="ECO:0000256" key="6">
    <source>
        <dbReference type="SAM" id="MobiDB-lite"/>
    </source>
</evidence>
<evidence type="ECO:0000259" key="8">
    <source>
        <dbReference type="PROSITE" id="PS51849"/>
    </source>
</evidence>
<keyword evidence="3 7" id="KW-0812">Transmembrane</keyword>
<dbReference type="Pfam" id="PF23750">
    <property type="entry name" value="RsgI_M"/>
    <property type="match status" value="1"/>
</dbReference>
<evidence type="ECO:0000256" key="1">
    <source>
        <dbReference type="ARBA" id="ARBA00004162"/>
    </source>
</evidence>
<gene>
    <name evidence="9" type="ORF">ACFOY7_08550</name>
</gene>